<evidence type="ECO:0000313" key="3">
    <source>
        <dbReference type="Proteomes" id="UP000218327"/>
    </source>
</evidence>
<reference evidence="3" key="1">
    <citation type="submission" date="2017-08" db="EMBL/GenBank/DDBJ databases">
        <title>A dynamic microbial community with high functional redundancy inhabits the cold, oxic subseafloor aquifer.</title>
        <authorList>
            <person name="Tully B.J."/>
            <person name="Wheat C.G."/>
            <person name="Glazer B.T."/>
            <person name="Huber J.A."/>
        </authorList>
    </citation>
    <scope>NUCLEOTIDE SEQUENCE [LARGE SCALE GENOMIC DNA]</scope>
</reference>
<dbReference type="Gene3D" id="2.60.120.10">
    <property type="entry name" value="Jelly Rolls"/>
    <property type="match status" value="1"/>
</dbReference>
<comment type="caution">
    <text evidence="2">The sequence shown here is derived from an EMBL/GenBank/DDBJ whole genome shotgun (WGS) entry which is preliminary data.</text>
</comment>
<protein>
    <submittedName>
        <fullName evidence="2">Cupin</fullName>
    </submittedName>
</protein>
<evidence type="ECO:0000313" key="2">
    <source>
        <dbReference type="EMBL" id="PCJ21839.1"/>
    </source>
</evidence>
<accession>A0A2A5ARH8</accession>
<organism evidence="2 3">
    <name type="scientific">SAR86 cluster bacterium</name>
    <dbReference type="NCBI Taxonomy" id="2030880"/>
    <lineage>
        <taxon>Bacteria</taxon>
        <taxon>Pseudomonadati</taxon>
        <taxon>Pseudomonadota</taxon>
        <taxon>Gammaproteobacteria</taxon>
        <taxon>SAR86 cluster</taxon>
    </lineage>
</organism>
<proteinExistence type="predicted"/>
<dbReference type="PANTHER" id="PTHR38599">
    <property type="entry name" value="CUPIN DOMAIN PROTEIN (AFU_ORTHOLOGUE AFUA_3G13620)"/>
    <property type="match status" value="1"/>
</dbReference>
<gene>
    <name evidence="2" type="ORF">COA96_15220</name>
</gene>
<feature type="domain" description="Cupin type-2" evidence="1">
    <location>
        <begin position="50"/>
        <end position="118"/>
    </location>
</feature>
<dbReference type="Proteomes" id="UP000218327">
    <property type="component" value="Unassembled WGS sequence"/>
</dbReference>
<dbReference type="Pfam" id="PF07883">
    <property type="entry name" value="Cupin_2"/>
    <property type="match status" value="1"/>
</dbReference>
<dbReference type="InterPro" id="IPR014710">
    <property type="entry name" value="RmlC-like_jellyroll"/>
</dbReference>
<evidence type="ECO:0000259" key="1">
    <source>
        <dbReference type="Pfam" id="PF07883"/>
    </source>
</evidence>
<dbReference type="InterPro" id="IPR011051">
    <property type="entry name" value="RmlC_Cupin_sf"/>
</dbReference>
<dbReference type="AlphaFoldDB" id="A0A2A5ARH8"/>
<sequence length="133" mass="14563">MQTRKAIIAILVTVFFSSLSLSSLANEVLPLMSKTLPENLRNQEAVMITVEMEPVESSLPHRHNAYVMVYMLSGKLEMQVKGGPLVQLEPGDTFFESPTDIHAVSRNLSDTMPAKFVVYLLKEAGAPATVAAD</sequence>
<name>A0A2A5ARH8_9GAMM</name>
<dbReference type="SUPFAM" id="SSF51182">
    <property type="entry name" value="RmlC-like cupins"/>
    <property type="match status" value="1"/>
</dbReference>
<dbReference type="InterPro" id="IPR013096">
    <property type="entry name" value="Cupin_2"/>
</dbReference>
<dbReference type="PANTHER" id="PTHR38599:SF1">
    <property type="entry name" value="CUPIN DOMAIN PROTEIN (AFU_ORTHOLOGUE AFUA_3G13620)"/>
    <property type="match status" value="1"/>
</dbReference>
<dbReference type="EMBL" id="NVVJ01000071">
    <property type="protein sequence ID" value="PCJ21839.1"/>
    <property type="molecule type" value="Genomic_DNA"/>
</dbReference>
<dbReference type="CDD" id="cd02234">
    <property type="entry name" value="cupin_BLR7677-like"/>
    <property type="match status" value="1"/>
</dbReference>